<dbReference type="RefSeq" id="XP_026625757.1">
    <property type="nucleotide sequence ID" value="XM_026775680.1"/>
</dbReference>
<dbReference type="AlphaFoldDB" id="A0A3F3Q0X5"/>
<dbReference type="PROSITE" id="PS51257">
    <property type="entry name" value="PROKAR_LIPOPROTEIN"/>
    <property type="match status" value="1"/>
</dbReference>
<accession>A0A3F3Q0X5</accession>
<protein>
    <submittedName>
        <fullName evidence="1">Uncharacterized protein</fullName>
    </submittedName>
</protein>
<dbReference type="EMBL" id="KZ852049">
    <property type="protein sequence ID" value="RDH32735.1"/>
    <property type="molecule type" value="Genomic_DNA"/>
</dbReference>
<sequence length="61" mass="7229">MYTRMEMRSFMYVICMYGVGVGGSLGSCELWDLDVGVFSYEYDWFRVEMEMLRIWMASGGW</sequence>
<reference evidence="1 2" key="1">
    <citation type="submission" date="2018-07" db="EMBL/GenBank/DDBJ databases">
        <title>The genomes of Aspergillus section Nigri reveals drivers in fungal speciation.</title>
        <authorList>
            <consortium name="DOE Joint Genome Institute"/>
            <person name="Vesth T.C."/>
            <person name="Nybo J."/>
            <person name="Theobald S."/>
            <person name="Brandl J."/>
            <person name="Frisvad J.C."/>
            <person name="Nielsen K.F."/>
            <person name="Lyhne E.K."/>
            <person name="Kogle M.E."/>
            <person name="Kuo A."/>
            <person name="Riley R."/>
            <person name="Clum A."/>
            <person name="Nolan M."/>
            <person name="Lipzen A."/>
            <person name="Salamov A."/>
            <person name="Henrissat B."/>
            <person name="Wiebenga A."/>
            <person name="De vries R.P."/>
            <person name="Grigoriev I.V."/>
            <person name="Mortensen U.H."/>
            <person name="Andersen M.R."/>
            <person name="Baker S.E."/>
        </authorList>
    </citation>
    <scope>NUCLEOTIDE SEQUENCE [LARGE SCALE GENOMIC DNA]</scope>
    <source>
        <strain evidence="1 2">CBS 139.54b</strain>
    </source>
</reference>
<organism evidence="1 2">
    <name type="scientific">Aspergillus welwitschiae</name>
    <dbReference type="NCBI Taxonomy" id="1341132"/>
    <lineage>
        <taxon>Eukaryota</taxon>
        <taxon>Fungi</taxon>
        <taxon>Dikarya</taxon>
        <taxon>Ascomycota</taxon>
        <taxon>Pezizomycotina</taxon>
        <taxon>Eurotiomycetes</taxon>
        <taxon>Eurotiomycetidae</taxon>
        <taxon>Eurotiales</taxon>
        <taxon>Aspergillaceae</taxon>
        <taxon>Aspergillus</taxon>
        <taxon>Aspergillus subgen. Circumdati</taxon>
    </lineage>
</organism>
<dbReference type="Proteomes" id="UP000253729">
    <property type="component" value="Unassembled WGS sequence"/>
</dbReference>
<keyword evidence="2" id="KW-1185">Reference proteome</keyword>
<dbReference type="GeneID" id="38144036"/>
<name>A0A3F3Q0X5_9EURO</name>
<gene>
    <name evidence="1" type="ORF">BDQ94DRAFT_40320</name>
</gene>
<proteinExistence type="predicted"/>
<evidence type="ECO:0000313" key="2">
    <source>
        <dbReference type="Proteomes" id="UP000253729"/>
    </source>
</evidence>
<evidence type="ECO:0000313" key="1">
    <source>
        <dbReference type="EMBL" id="RDH32735.1"/>
    </source>
</evidence>